<evidence type="ECO:0000256" key="3">
    <source>
        <dbReference type="ARBA" id="ARBA00022602"/>
    </source>
</evidence>
<dbReference type="InParanoid" id="C1FJP1"/>
<organism evidence="11 12">
    <name type="scientific">Micromonas commoda (strain RCC299 / NOUM17 / CCMP2709)</name>
    <name type="common">Picoplanktonic green alga</name>
    <dbReference type="NCBI Taxonomy" id="296587"/>
    <lineage>
        <taxon>Eukaryota</taxon>
        <taxon>Viridiplantae</taxon>
        <taxon>Chlorophyta</taxon>
        <taxon>Mamiellophyceae</taxon>
        <taxon>Mamiellales</taxon>
        <taxon>Mamiellaceae</taxon>
        <taxon>Micromonas</taxon>
    </lineage>
</organism>
<keyword evidence="12" id="KW-1185">Reference proteome</keyword>
<keyword evidence="7 9" id="KW-0862">Zinc</keyword>
<keyword evidence="6" id="KW-0677">Repeat</keyword>
<comment type="catalytic activity">
    <reaction evidence="8 9">
        <text>geranylgeranyl diphosphate + L-cysteinyl-[protein] = S-geranylgeranyl-L-cysteinyl-[protein] + diphosphate</text>
        <dbReference type="Rhea" id="RHEA:21240"/>
        <dbReference type="Rhea" id="RHEA-COMP:10131"/>
        <dbReference type="Rhea" id="RHEA-COMP:11537"/>
        <dbReference type="ChEBI" id="CHEBI:29950"/>
        <dbReference type="ChEBI" id="CHEBI:33019"/>
        <dbReference type="ChEBI" id="CHEBI:57533"/>
        <dbReference type="ChEBI" id="CHEBI:86021"/>
        <dbReference type="EC" id="2.5.1.60"/>
    </reaction>
</comment>
<evidence type="ECO:0000313" key="11">
    <source>
        <dbReference type="EMBL" id="ACO70379.1"/>
    </source>
</evidence>
<gene>
    <name evidence="11" type="ORF">MICPUN_98131</name>
</gene>
<dbReference type="GO" id="GO:0072657">
    <property type="term" value="P:protein localization to membrane"/>
    <property type="evidence" value="ECO:0007669"/>
    <property type="project" value="UniProtKB-ARBA"/>
</dbReference>
<dbReference type="PANTHER" id="PTHR11774">
    <property type="entry name" value="GERANYLGERANYL TRANSFERASE TYPE BETA SUBUNIT"/>
    <property type="match status" value="1"/>
</dbReference>
<dbReference type="OMA" id="VKRCQCP"/>
<evidence type="ECO:0000256" key="8">
    <source>
        <dbReference type="ARBA" id="ARBA00047658"/>
    </source>
</evidence>
<dbReference type="Gene3D" id="1.50.10.20">
    <property type="match status" value="1"/>
</dbReference>
<accession>C1FJP1</accession>
<keyword evidence="3 9" id="KW-0637">Prenyltransferase</keyword>
<evidence type="ECO:0000256" key="9">
    <source>
        <dbReference type="RuleBase" id="RU365076"/>
    </source>
</evidence>
<comment type="similarity">
    <text evidence="1 9">Belongs to the protein prenyltransferase subunit beta family.</text>
</comment>
<evidence type="ECO:0000256" key="6">
    <source>
        <dbReference type="ARBA" id="ARBA00022737"/>
    </source>
</evidence>
<dbReference type="GO" id="GO:0046872">
    <property type="term" value="F:metal ion binding"/>
    <property type="evidence" value="ECO:0007669"/>
    <property type="project" value="UniProtKB-KW"/>
</dbReference>
<dbReference type="eggNOG" id="KOG0366">
    <property type="taxonomic scope" value="Eukaryota"/>
</dbReference>
<protein>
    <recommendedName>
        <fullName evidence="9">Geranylgeranyl transferase type-2 subunit beta</fullName>
        <ecNumber evidence="9">2.5.1.60</ecNumber>
    </recommendedName>
</protein>
<evidence type="ECO:0000256" key="7">
    <source>
        <dbReference type="ARBA" id="ARBA00022833"/>
    </source>
</evidence>
<dbReference type="Proteomes" id="UP000002009">
    <property type="component" value="Chromosome 12"/>
</dbReference>
<comment type="subunit">
    <text evidence="2">Heterodimer of an alpha and a beta subunit.</text>
</comment>
<dbReference type="CDD" id="cd02894">
    <property type="entry name" value="GGTase-II"/>
    <property type="match status" value="1"/>
</dbReference>
<dbReference type="FunFam" id="1.50.10.20:FF:000012">
    <property type="entry name" value="Geranylgeranyl transferase type-2 subunit beta"/>
    <property type="match status" value="1"/>
</dbReference>
<dbReference type="FunCoup" id="C1FJP1">
    <property type="interactions" value="1391"/>
</dbReference>
<proteinExistence type="inferred from homology"/>
<dbReference type="EC" id="2.5.1.60" evidence="9"/>
<dbReference type="KEGG" id="mis:MICPUN_98131"/>
<evidence type="ECO:0000256" key="2">
    <source>
        <dbReference type="ARBA" id="ARBA00011355"/>
    </source>
</evidence>
<comment type="cofactor">
    <cofactor evidence="9">
        <name>Zn(2+)</name>
        <dbReference type="ChEBI" id="CHEBI:29105"/>
    </cofactor>
    <text evidence="9">Binds 1 zinc ion per subunit.</text>
</comment>
<dbReference type="GO" id="GO:0004663">
    <property type="term" value="F:Rab geranylgeranyltransferase activity"/>
    <property type="evidence" value="ECO:0007669"/>
    <property type="project" value="UniProtKB-UniRule"/>
</dbReference>
<dbReference type="EMBL" id="CP001577">
    <property type="protein sequence ID" value="ACO70379.1"/>
    <property type="molecule type" value="Genomic_DNA"/>
</dbReference>
<dbReference type="OrthoDB" id="5428259at2759"/>
<dbReference type="InterPro" id="IPR026873">
    <property type="entry name" value="Ptb1"/>
</dbReference>
<dbReference type="InterPro" id="IPR045089">
    <property type="entry name" value="PGGT1B-like"/>
</dbReference>
<evidence type="ECO:0000256" key="5">
    <source>
        <dbReference type="ARBA" id="ARBA00022723"/>
    </source>
</evidence>
<name>C1FJP1_MICCC</name>
<sequence>MHVQYVKKSSEDKDAIEYVLTDHLRLSGMYWGLTSLDLLGRLDVVDADEICDFVQRCWVPDVGGYAPCVHHDAHVLYTLSAVQILALFDRMELIDRDAIASFLNSLQRESDGAIMGDEWGEVDTRFAYCALSISTLIDRPRCIDRGKVVEWIDKCKNFDGGYGSDPGGESHAGQVFTCVGGLALCDAVDRIDHFFLGWWLAERQVKAGGLNGRPEKLPDVCYSWWVLSSLCIMGKMHWIDQKALARFILGCQDDKKGGIADRPDDEPDVYHTFFGLAALSLMGFPGIKPIDPVFALPTHVCERIGVMRTAADGTVVGRKENPTSTKGESAEP</sequence>
<evidence type="ECO:0000256" key="4">
    <source>
        <dbReference type="ARBA" id="ARBA00022679"/>
    </source>
</evidence>
<dbReference type="STRING" id="296587.C1FJP1"/>
<keyword evidence="4 9" id="KW-0808">Transferase</keyword>
<evidence type="ECO:0000259" key="10">
    <source>
        <dbReference type="Pfam" id="PF00432"/>
    </source>
</evidence>
<evidence type="ECO:0000256" key="1">
    <source>
        <dbReference type="ARBA" id="ARBA00010497"/>
    </source>
</evidence>
<dbReference type="InterPro" id="IPR008930">
    <property type="entry name" value="Terpenoid_cyclase/PrenylTrfase"/>
</dbReference>
<feature type="domain" description="Prenyltransferase alpha-alpha toroid" evidence="10">
    <location>
        <begin position="2"/>
        <end position="295"/>
    </location>
</feature>
<dbReference type="GO" id="GO:0005968">
    <property type="term" value="C:Rab-protein geranylgeranyltransferase complex"/>
    <property type="evidence" value="ECO:0007669"/>
    <property type="project" value="UniProtKB-UniRule"/>
</dbReference>
<evidence type="ECO:0000313" key="12">
    <source>
        <dbReference type="Proteomes" id="UP000002009"/>
    </source>
</evidence>
<dbReference type="AlphaFoldDB" id="C1FJP1"/>
<keyword evidence="5 9" id="KW-0479">Metal-binding</keyword>
<dbReference type="SUPFAM" id="SSF48239">
    <property type="entry name" value="Terpenoid cyclases/Protein prenyltransferases"/>
    <property type="match status" value="1"/>
</dbReference>
<dbReference type="RefSeq" id="XP_002509121.1">
    <property type="nucleotide sequence ID" value="XM_002509075.1"/>
</dbReference>
<dbReference type="InterPro" id="IPR001330">
    <property type="entry name" value="Prenyltrans"/>
</dbReference>
<dbReference type="GeneID" id="8248262"/>
<dbReference type="Pfam" id="PF00432">
    <property type="entry name" value="Prenyltrans"/>
    <property type="match status" value="1"/>
</dbReference>
<comment type="function">
    <text evidence="9">Catalyzes the transfer of a geranylgeranyl moiety from geranylgeranyl diphosphate to both cysteines of proteins with the C-terminal sequence -XXCC, -XCXC and -CCXX.</text>
</comment>
<dbReference type="PANTHER" id="PTHR11774:SF11">
    <property type="entry name" value="GERANYLGERANYL TRANSFERASE TYPE-2 SUBUNIT BETA"/>
    <property type="match status" value="1"/>
</dbReference>
<reference evidence="11 12" key="1">
    <citation type="journal article" date="2009" name="Science">
        <title>Green evolution and dynamic adaptations revealed by genomes of the marine picoeukaryotes Micromonas.</title>
        <authorList>
            <person name="Worden A.Z."/>
            <person name="Lee J.H."/>
            <person name="Mock T."/>
            <person name="Rouze P."/>
            <person name="Simmons M.P."/>
            <person name="Aerts A.L."/>
            <person name="Allen A.E."/>
            <person name="Cuvelier M.L."/>
            <person name="Derelle E."/>
            <person name="Everett M.V."/>
            <person name="Foulon E."/>
            <person name="Grimwood J."/>
            <person name="Gundlach H."/>
            <person name="Henrissat B."/>
            <person name="Napoli C."/>
            <person name="McDonald S.M."/>
            <person name="Parker M.S."/>
            <person name="Rombauts S."/>
            <person name="Salamov A."/>
            <person name="Von Dassow P."/>
            <person name="Badger J.H."/>
            <person name="Coutinho P.M."/>
            <person name="Demir E."/>
            <person name="Dubchak I."/>
            <person name="Gentemann C."/>
            <person name="Eikrem W."/>
            <person name="Gready J.E."/>
            <person name="John U."/>
            <person name="Lanier W."/>
            <person name="Lindquist E.A."/>
            <person name="Lucas S."/>
            <person name="Mayer K.F."/>
            <person name="Moreau H."/>
            <person name="Not F."/>
            <person name="Otillar R."/>
            <person name="Panaud O."/>
            <person name="Pangilinan J."/>
            <person name="Paulsen I."/>
            <person name="Piegu B."/>
            <person name="Poliakov A."/>
            <person name="Robbens S."/>
            <person name="Schmutz J."/>
            <person name="Toulza E."/>
            <person name="Wyss T."/>
            <person name="Zelensky A."/>
            <person name="Zhou K."/>
            <person name="Armbrust E.V."/>
            <person name="Bhattacharya D."/>
            <person name="Goodenough U.W."/>
            <person name="Van de Peer Y."/>
            <person name="Grigoriev I.V."/>
        </authorList>
    </citation>
    <scope>NUCLEOTIDE SEQUENCE [LARGE SCALE GENOMIC DNA]</scope>
    <source>
        <strain evidence="12">RCC299 / NOUM17</strain>
    </source>
</reference>